<gene>
    <name evidence="2" type="ORF">Ga0061067_11047</name>
</gene>
<keyword evidence="1" id="KW-0472">Membrane</keyword>
<proteinExistence type="predicted"/>
<keyword evidence="3" id="KW-1185">Reference proteome</keyword>
<protein>
    <submittedName>
        <fullName evidence="2">Uncharacterized protein</fullName>
    </submittedName>
</protein>
<name>A0A0K6I665_9HYPH</name>
<evidence type="ECO:0000313" key="3">
    <source>
        <dbReference type="Proteomes" id="UP000183900"/>
    </source>
</evidence>
<reference evidence="3" key="1">
    <citation type="submission" date="2015-08" db="EMBL/GenBank/DDBJ databases">
        <authorList>
            <person name="Varghese N."/>
        </authorList>
    </citation>
    <scope>NUCLEOTIDE SEQUENCE [LARGE SCALE GENOMIC DNA]</scope>
    <source>
        <strain evidence="3">DSM 23407</strain>
    </source>
</reference>
<keyword evidence="1" id="KW-1133">Transmembrane helix</keyword>
<dbReference type="EMBL" id="CYHE01000010">
    <property type="protein sequence ID" value="CUA98563.1"/>
    <property type="molecule type" value="Genomic_DNA"/>
</dbReference>
<dbReference type="AlphaFoldDB" id="A0A0K6I665"/>
<organism evidence="2 3">
    <name type="scientific">Pannonibacter indicus</name>
    <dbReference type="NCBI Taxonomy" id="466044"/>
    <lineage>
        <taxon>Bacteria</taxon>
        <taxon>Pseudomonadati</taxon>
        <taxon>Pseudomonadota</taxon>
        <taxon>Alphaproteobacteria</taxon>
        <taxon>Hyphomicrobiales</taxon>
        <taxon>Stappiaceae</taxon>
        <taxon>Pannonibacter</taxon>
    </lineage>
</organism>
<accession>A0A0K6I665</accession>
<feature type="transmembrane region" description="Helical" evidence="1">
    <location>
        <begin position="36"/>
        <end position="57"/>
    </location>
</feature>
<dbReference type="OrthoDB" id="7869382at2"/>
<evidence type="ECO:0000313" key="2">
    <source>
        <dbReference type="EMBL" id="CUA98563.1"/>
    </source>
</evidence>
<dbReference type="Proteomes" id="UP000183900">
    <property type="component" value="Unassembled WGS sequence"/>
</dbReference>
<evidence type="ECO:0000256" key="1">
    <source>
        <dbReference type="SAM" id="Phobius"/>
    </source>
</evidence>
<sequence length="125" mass="13271">MTNSAFKDRDVETSTHEEEAPLDPAVLRVQTRLRRLMAGSTLIMFAGFAALFAVIVYKVNSVGKENSGVALPEMVKLGAGAEVLGLSPGADGRLILLVRQEGAPQLVHLDASSGEILGRTKLLAE</sequence>
<dbReference type="RefSeq" id="WP_055456383.1">
    <property type="nucleotide sequence ID" value="NZ_CYHE01000010.1"/>
</dbReference>
<keyword evidence="1" id="KW-0812">Transmembrane</keyword>